<accession>A0A1I0PKU3</accession>
<proteinExistence type="predicted"/>
<dbReference type="SUPFAM" id="SSF48208">
    <property type="entry name" value="Six-hairpin glycosidases"/>
    <property type="match status" value="1"/>
</dbReference>
<evidence type="ECO:0000313" key="2">
    <source>
        <dbReference type="EMBL" id="SEW14913.1"/>
    </source>
</evidence>
<dbReference type="InterPro" id="IPR001296">
    <property type="entry name" value="Glyco_trans_1"/>
</dbReference>
<protein>
    <submittedName>
        <fullName evidence="2">Glycosyltransferase involved in cell wall bisynthesis</fullName>
    </submittedName>
</protein>
<dbReference type="Pfam" id="PF00534">
    <property type="entry name" value="Glycos_transf_1"/>
    <property type="match status" value="1"/>
</dbReference>
<dbReference type="InterPro" id="IPR008928">
    <property type="entry name" value="6-hairpin_glycosidase_sf"/>
</dbReference>
<evidence type="ECO:0000313" key="3">
    <source>
        <dbReference type="Proteomes" id="UP000199469"/>
    </source>
</evidence>
<keyword evidence="2" id="KW-0808">Transferase</keyword>
<dbReference type="SUPFAM" id="SSF53756">
    <property type="entry name" value="UDP-Glycosyltransferase/glycogen phosphorylase"/>
    <property type="match status" value="1"/>
</dbReference>
<dbReference type="GO" id="GO:0005975">
    <property type="term" value="P:carbohydrate metabolic process"/>
    <property type="evidence" value="ECO:0007669"/>
    <property type="project" value="InterPro"/>
</dbReference>
<keyword evidence="3" id="KW-1185">Reference proteome</keyword>
<name>A0A1I0PKU3_9FLAO</name>
<dbReference type="Gene3D" id="3.40.50.2000">
    <property type="entry name" value="Glycogen Phosphorylase B"/>
    <property type="match status" value="2"/>
</dbReference>
<reference evidence="3" key="1">
    <citation type="submission" date="2016-10" db="EMBL/GenBank/DDBJ databases">
        <authorList>
            <person name="Varghese N."/>
            <person name="Submissions S."/>
        </authorList>
    </citation>
    <scope>NUCLEOTIDE SEQUENCE [LARGE SCALE GENOMIC DNA]</scope>
    <source>
        <strain evidence="3">DSM 17724</strain>
    </source>
</reference>
<dbReference type="AlphaFoldDB" id="A0A1I0PKU3"/>
<dbReference type="Proteomes" id="UP000199469">
    <property type="component" value="Unassembled WGS sequence"/>
</dbReference>
<sequence>MKNRLNMKKRLRDASFANAVLKKKVPQWLMITTFPPRECGIATYTQDLIKAINDKFTESFDIKICALENEAHEYNGDVNYILETANPESYRELTENINLSDQIELVILQHEFGLFRNNEKELLQFLNSVNKALAVVFHTVLPKPEKEIKQYIQTIAALADKLIVMTNSAREILENDYEIAKDKITVISHGTHLVEHINKNTLKKKYGYQNRKILSTFGLLSSGKSIETTLHALPSIVEQHPDVLFLIIGKTHPCVVQHEGEKYRQSLELLVDNLQLNSNVAFVNEYLPLEALLEYLQLTDVYLFTSKDPNQAVSGTFSYAISCGCPIISTPIPHALEVLQNGTGIIIDFENPLQLSQQVNKLLNDEELRNNISLNGLHQMAPTAWENSAIAHVQQFRKILDFNVKLQYKIPEINLNHIKKMTTSFGIIQFSVINHPDKDSGYTVDDNARALIAMCQHYKIFGTASDLKYITIYFNFISYSFQEGCFLNYINFQKEFTAQNSDCNLEDSFGRAIWALGYLLSLQDMIPEDLIRKAQVLFNKAVLQASDIHSTRAMAFIIKGLYYAGLKNNSLQNRLAIEELADRLVQMYRHETDDTWQWYESYLTYANSVIPEAMLMAWLTIRKSVYRSIATASFDFLISKIFSQDAIKVISNKGWMHNNREIDAAHKGGEQPIDVAYTIIALNEFYTVFKIENYKQKMFVAFEWFLGNNHLNQIVYNPCTGGCYDGVEDTYINLNQGAESTISYLMARLVMEKYAVPVKSYAAKRNKTERAFH</sequence>
<dbReference type="OrthoDB" id="9765330at2"/>
<dbReference type="RefSeq" id="WP_089791167.1">
    <property type="nucleotide sequence ID" value="NZ_FOIU01000001.1"/>
</dbReference>
<dbReference type="EMBL" id="FOIU01000001">
    <property type="protein sequence ID" value="SEW14913.1"/>
    <property type="molecule type" value="Genomic_DNA"/>
</dbReference>
<dbReference type="STRING" id="356305.SAMN05421841_1274"/>
<dbReference type="GO" id="GO:0016757">
    <property type="term" value="F:glycosyltransferase activity"/>
    <property type="evidence" value="ECO:0007669"/>
    <property type="project" value="InterPro"/>
</dbReference>
<dbReference type="PANTHER" id="PTHR12526:SF572">
    <property type="entry name" value="BLL5144 PROTEIN"/>
    <property type="match status" value="1"/>
</dbReference>
<evidence type="ECO:0000259" key="1">
    <source>
        <dbReference type="Pfam" id="PF00534"/>
    </source>
</evidence>
<feature type="domain" description="Glycosyl transferase family 1" evidence="1">
    <location>
        <begin position="201"/>
        <end position="376"/>
    </location>
</feature>
<dbReference type="PANTHER" id="PTHR12526">
    <property type="entry name" value="GLYCOSYLTRANSFERASE"/>
    <property type="match status" value="1"/>
</dbReference>
<organism evidence="2 3">
    <name type="scientific">Chryseobacterium wanjuense</name>
    <dbReference type="NCBI Taxonomy" id="356305"/>
    <lineage>
        <taxon>Bacteria</taxon>
        <taxon>Pseudomonadati</taxon>
        <taxon>Bacteroidota</taxon>
        <taxon>Flavobacteriia</taxon>
        <taxon>Flavobacteriales</taxon>
        <taxon>Weeksellaceae</taxon>
        <taxon>Chryseobacterium group</taxon>
        <taxon>Chryseobacterium</taxon>
    </lineage>
</organism>
<gene>
    <name evidence="2" type="ORF">SAMN05421841_1274</name>
</gene>